<proteinExistence type="inferred from homology"/>
<evidence type="ECO:0000256" key="9">
    <source>
        <dbReference type="ARBA" id="ARBA00023159"/>
    </source>
</evidence>
<keyword evidence="11" id="KW-0963">Cytoplasm</keyword>
<dbReference type="GO" id="GO:0005813">
    <property type="term" value="C:centrosome"/>
    <property type="evidence" value="ECO:0007669"/>
    <property type="project" value="UniProtKB-SubCell"/>
</dbReference>
<keyword evidence="10" id="KW-0804">Transcription</keyword>
<reference evidence="19" key="1">
    <citation type="journal article" date="2013" name="Nature">
        <title>The genomes of four tapeworm species reveal adaptations to parasitism.</title>
        <authorList>
            <person name="Tsai I.J."/>
            <person name="Zarowiecki M."/>
            <person name="Holroyd N."/>
            <person name="Garciarrubio A."/>
            <person name="Sanchez-Flores A."/>
            <person name="Brooks K.L."/>
            <person name="Tracey A."/>
            <person name="Bobes R.J."/>
            <person name="Fragoso G."/>
            <person name="Sciutto E."/>
            <person name="Aslett M."/>
            <person name="Beasley H."/>
            <person name="Bennett H.M."/>
            <person name="Cai J."/>
            <person name="Camicia F."/>
            <person name="Clark R."/>
            <person name="Cucher M."/>
            <person name="De Silva N."/>
            <person name="Day T.A."/>
            <person name="Deplazes P."/>
            <person name="Estrada K."/>
            <person name="Fernandez C."/>
            <person name="Holland P.W."/>
            <person name="Hou J."/>
            <person name="Hu S."/>
            <person name="Huckvale T."/>
            <person name="Hung S.S."/>
            <person name="Kamenetzky L."/>
            <person name="Keane J.A."/>
            <person name="Kiss F."/>
            <person name="Koziol U."/>
            <person name="Lambert O."/>
            <person name="Liu K."/>
            <person name="Luo X."/>
            <person name="Luo Y."/>
            <person name="Macchiaroli N."/>
            <person name="Nichol S."/>
            <person name="Paps J."/>
            <person name="Parkinson J."/>
            <person name="Pouchkina-Stantcheva N."/>
            <person name="Riddiford N."/>
            <person name="Rosenzvit M."/>
            <person name="Salinas G."/>
            <person name="Wasmuth J.D."/>
            <person name="Zamanian M."/>
            <person name="Zheng Y."/>
            <person name="Cai X."/>
            <person name="Soberon X."/>
            <person name="Olson P.D."/>
            <person name="Laclette J.P."/>
            <person name="Brehm K."/>
            <person name="Berriman M."/>
            <person name="Garciarrubio A."/>
            <person name="Bobes R.J."/>
            <person name="Fragoso G."/>
            <person name="Sanchez-Flores A."/>
            <person name="Estrada K."/>
            <person name="Cevallos M.A."/>
            <person name="Morett E."/>
            <person name="Gonzalez V."/>
            <person name="Portillo T."/>
            <person name="Ochoa-Leyva A."/>
            <person name="Jose M.V."/>
            <person name="Sciutto E."/>
            <person name="Landa A."/>
            <person name="Jimenez L."/>
            <person name="Valdes V."/>
            <person name="Carrero J.C."/>
            <person name="Larralde C."/>
            <person name="Morales-Montor J."/>
            <person name="Limon-Lason J."/>
            <person name="Soberon X."/>
            <person name="Laclette J.P."/>
        </authorList>
    </citation>
    <scope>NUCLEOTIDE SEQUENCE [LARGE SCALE GENOMIC DNA]</scope>
</reference>
<evidence type="ECO:0000256" key="1">
    <source>
        <dbReference type="ARBA" id="ARBA00004123"/>
    </source>
</evidence>
<accession>A0A068YDH8</accession>
<evidence type="ECO:0000256" key="7">
    <source>
        <dbReference type="ARBA" id="ARBA00023015"/>
    </source>
</evidence>
<dbReference type="GO" id="GO:0045944">
    <property type="term" value="P:positive regulation of transcription by RNA polymerase II"/>
    <property type="evidence" value="ECO:0007669"/>
    <property type="project" value="TreeGrafter"/>
</dbReference>
<dbReference type="InterPro" id="IPR016181">
    <property type="entry name" value="Acyl_CoA_acyltransferase"/>
</dbReference>
<keyword evidence="20" id="KW-1185">Reference proteome</keyword>
<organism evidence="19 20">
    <name type="scientific">Echinococcus multilocularis</name>
    <name type="common">Fox tapeworm</name>
    <dbReference type="NCBI Taxonomy" id="6211"/>
    <lineage>
        <taxon>Eukaryota</taxon>
        <taxon>Metazoa</taxon>
        <taxon>Spiralia</taxon>
        <taxon>Lophotrochozoa</taxon>
        <taxon>Platyhelminthes</taxon>
        <taxon>Cestoda</taxon>
        <taxon>Eucestoda</taxon>
        <taxon>Cyclophyllidea</taxon>
        <taxon>Taeniidae</taxon>
        <taxon>Echinococcus</taxon>
    </lineage>
</organism>
<evidence type="ECO:0000313" key="19">
    <source>
        <dbReference type="EMBL" id="CDS41355.1"/>
    </source>
</evidence>
<dbReference type="AlphaFoldDB" id="A0A068YDH8"/>
<dbReference type="InterPro" id="IPR001487">
    <property type="entry name" value="Bromodomain"/>
</dbReference>
<evidence type="ECO:0000256" key="10">
    <source>
        <dbReference type="ARBA" id="ARBA00023163"/>
    </source>
</evidence>
<dbReference type="PROSITE" id="PS00633">
    <property type="entry name" value="BROMODOMAIN_1"/>
    <property type="match status" value="1"/>
</dbReference>
<dbReference type="GO" id="GO:0043992">
    <property type="term" value="F:histone H3K9 acetyltransferase activity"/>
    <property type="evidence" value="ECO:0007669"/>
    <property type="project" value="UniProtKB-ARBA"/>
</dbReference>
<evidence type="ECO:0000256" key="11">
    <source>
        <dbReference type="ARBA" id="ARBA00023212"/>
    </source>
</evidence>
<dbReference type="PANTHER" id="PTHR45750:SF3">
    <property type="entry name" value="HISTONE ACETYLTRANSFERASE"/>
    <property type="match status" value="1"/>
</dbReference>
<dbReference type="Proteomes" id="UP000017246">
    <property type="component" value="Unassembled WGS sequence"/>
</dbReference>
<dbReference type="InterPro" id="IPR018359">
    <property type="entry name" value="Bromodomain_CS"/>
</dbReference>
<feature type="domain" description="Bromo" evidence="17">
    <location>
        <begin position="884"/>
        <end position="954"/>
    </location>
</feature>
<feature type="region of interest" description="Disordered" evidence="16">
    <location>
        <begin position="736"/>
        <end position="812"/>
    </location>
</feature>
<evidence type="ECO:0000259" key="18">
    <source>
        <dbReference type="PROSITE" id="PS51186"/>
    </source>
</evidence>
<name>A0A068YDH8_ECHMU</name>
<keyword evidence="9" id="KW-0010">Activator</keyword>
<feature type="compositionally biased region" description="Polar residues" evidence="16">
    <location>
        <begin position="784"/>
        <end position="794"/>
    </location>
</feature>
<evidence type="ECO:0000256" key="13">
    <source>
        <dbReference type="ARBA" id="ARBA00023315"/>
    </source>
</evidence>
<comment type="similarity">
    <text evidence="3">Belongs to the acetyltransferase family. GCN5 subfamily.</text>
</comment>
<keyword evidence="13" id="KW-0012">Acyltransferase</keyword>
<dbReference type="PRINTS" id="PR00503">
    <property type="entry name" value="BROMODOMAIN"/>
</dbReference>
<evidence type="ECO:0000256" key="5">
    <source>
        <dbReference type="ARBA" id="ARBA00022679"/>
    </source>
</evidence>
<evidence type="ECO:0000256" key="15">
    <source>
        <dbReference type="PROSITE-ProRule" id="PRU00035"/>
    </source>
</evidence>
<dbReference type="EC" id="2.3.1.48" evidence="4"/>
<dbReference type="Gene3D" id="3.40.630.30">
    <property type="match status" value="1"/>
</dbReference>
<evidence type="ECO:0000256" key="3">
    <source>
        <dbReference type="ARBA" id="ARBA00008607"/>
    </source>
</evidence>
<dbReference type="PROSITE" id="PS50014">
    <property type="entry name" value="BROMODOMAIN_2"/>
    <property type="match status" value="1"/>
</dbReference>
<feature type="domain" description="N-acetyltransferase" evidence="18">
    <location>
        <begin position="469"/>
        <end position="620"/>
    </location>
</feature>
<dbReference type="OMA" id="YFQTKMR"/>
<evidence type="ECO:0000256" key="14">
    <source>
        <dbReference type="ARBA" id="ARBA00048940"/>
    </source>
</evidence>
<keyword evidence="7" id="KW-0805">Transcription regulation</keyword>
<dbReference type="OrthoDB" id="1937912at2759"/>
<dbReference type="InterPro" id="IPR036427">
    <property type="entry name" value="Bromodomain-like_sf"/>
</dbReference>
<dbReference type="eggNOG" id="KOG1472">
    <property type="taxonomic scope" value="Eukaryota"/>
</dbReference>
<dbReference type="InterPro" id="IPR000182">
    <property type="entry name" value="GNAT_dom"/>
</dbReference>
<comment type="catalytic activity">
    <reaction evidence="14">
        <text>L-lysyl-[histone] + acetyl-CoA = N(6)-acetyl-L-lysyl-[histone] + CoA + H(+)</text>
        <dbReference type="Rhea" id="RHEA:21992"/>
        <dbReference type="Rhea" id="RHEA-COMP:9845"/>
        <dbReference type="Rhea" id="RHEA-COMP:11338"/>
        <dbReference type="ChEBI" id="CHEBI:15378"/>
        <dbReference type="ChEBI" id="CHEBI:29969"/>
        <dbReference type="ChEBI" id="CHEBI:57287"/>
        <dbReference type="ChEBI" id="CHEBI:57288"/>
        <dbReference type="ChEBI" id="CHEBI:61930"/>
        <dbReference type="EC" id="2.3.1.48"/>
    </reaction>
    <physiologicalReaction direction="left-to-right" evidence="14">
        <dbReference type="Rhea" id="RHEA:21993"/>
    </physiologicalReaction>
</comment>
<reference evidence="19" key="2">
    <citation type="submission" date="2015-11" db="EMBL/GenBank/DDBJ databases">
        <authorList>
            <person name="Zhang Y."/>
            <person name="Guo Z."/>
        </authorList>
    </citation>
    <scope>NUCLEOTIDE SEQUENCE</scope>
</reference>
<evidence type="ECO:0000256" key="6">
    <source>
        <dbReference type="ARBA" id="ARBA00022853"/>
    </source>
</evidence>
<dbReference type="SUPFAM" id="SSF55729">
    <property type="entry name" value="Acyl-CoA N-acyltransferases (Nat)"/>
    <property type="match status" value="1"/>
</dbReference>
<evidence type="ECO:0000256" key="12">
    <source>
        <dbReference type="ARBA" id="ARBA00023242"/>
    </source>
</evidence>
<keyword evidence="11" id="KW-0206">Cytoskeleton</keyword>
<evidence type="ECO:0000256" key="16">
    <source>
        <dbReference type="SAM" id="MobiDB-lite"/>
    </source>
</evidence>
<dbReference type="InterPro" id="IPR009464">
    <property type="entry name" value="PCAF_N"/>
</dbReference>
<dbReference type="PANTHER" id="PTHR45750">
    <property type="entry name" value="GH11602P"/>
    <property type="match status" value="1"/>
</dbReference>
<dbReference type="GO" id="GO:0005634">
    <property type="term" value="C:nucleus"/>
    <property type="evidence" value="ECO:0007669"/>
    <property type="project" value="UniProtKB-SubCell"/>
</dbReference>
<evidence type="ECO:0000259" key="17">
    <source>
        <dbReference type="PROSITE" id="PS50014"/>
    </source>
</evidence>
<comment type="subcellular location">
    <subcellularLocation>
        <location evidence="2">Cytoplasm</location>
        <location evidence="2">Cytoskeleton</location>
        <location evidence="2">Microtubule organizing center</location>
        <location evidence="2">Centrosome</location>
    </subcellularLocation>
    <subcellularLocation>
        <location evidence="1">Nucleus</location>
    </subcellularLocation>
</comment>
<keyword evidence="12" id="KW-0539">Nucleus</keyword>
<keyword evidence="6" id="KW-0156">Chromatin regulator</keyword>
<dbReference type="Pfam" id="PF06466">
    <property type="entry name" value="PCAF_N"/>
    <property type="match status" value="1"/>
</dbReference>
<gene>
    <name evidence="19" type="ORF">EmuJ_000899900</name>
</gene>
<keyword evidence="5" id="KW-0808">Transferase</keyword>
<dbReference type="Gene3D" id="1.20.920.10">
    <property type="entry name" value="Bromodomain-like"/>
    <property type="match status" value="1"/>
</dbReference>
<protein>
    <recommendedName>
        <fullName evidence="4">histone acetyltransferase</fullName>
        <ecNumber evidence="4">2.3.1.48</ecNumber>
    </recommendedName>
</protein>
<evidence type="ECO:0000256" key="8">
    <source>
        <dbReference type="ARBA" id="ARBA00023117"/>
    </source>
</evidence>
<dbReference type="Pfam" id="PF00583">
    <property type="entry name" value="Acetyltransf_1"/>
    <property type="match status" value="1"/>
</dbReference>
<dbReference type="GO" id="GO:0140672">
    <property type="term" value="C:ATAC complex"/>
    <property type="evidence" value="ECO:0007669"/>
    <property type="project" value="TreeGrafter"/>
</dbReference>
<dbReference type="Pfam" id="PF00439">
    <property type="entry name" value="Bromodomain"/>
    <property type="match status" value="1"/>
</dbReference>
<evidence type="ECO:0000256" key="2">
    <source>
        <dbReference type="ARBA" id="ARBA00004300"/>
    </source>
</evidence>
<dbReference type="STRING" id="6211.A0A068YDH8"/>
<sequence length="984" mass="111100">MASFTNKKNMLFERRKYISSLTAEEKVPKVMPYIPCQQLDCKCASWKPCDNGEDAYRCALCDHHHFGDSSSPEFSSWIEDLAVQMVEDLETLFLLCSNEEDLETRQLYFCMLKRLRKALANRTHPQVDDLPPFERPSISTAVRNLIIQKLSITPSEALIYVDAGRLVLTYLNGHRLQVPKHRKQKNENLTGYRLIYMRWMCHCYIPLFCTTFPYFEPTAAFGKNFFLALLPELKSGLLEKVREEKTKLQSELSAFISELEREARLPNSPIWDPFFRPFSASGKLEESGILSNPTAVFVDCKVANTDMEEEEGEEDESQNVTLKVDKEDAEVKDDPFTTPKRRSGLRIKNQAMVENSFYPTRSTTKMLNTSLFGLRRPLEYDSTAASGASTPLAKRLRYEFSPSSFIAGEISSRELEEVVKELDAEQSLGRNLLPSPTLRSFLATRDAAARREESAGTIEFHVVSNSLSQQQEPSTYIWLLELLNVFAIQLPRMPKEYITRLVFDPKHKNQVLLKVSENGDRHAIGGITFRMFPSQGFSEIVFCAVIFNEQVKGYGTQMMNHLKDYHTQHGVYHFLTYADAFATGYFRKQGFSREIRLPRQAYQGYIKEYEGATLMGCELYPNVVYKQFSEVISRQREIITRIIDRRKRALETVYPGIPNSQFRLGPIPLSSIPGLVEAGWRPSDSTDEENDAKTATAIDVTVTAPETGTTTTVCVDTSATTPGETPATEAAMALGEAASASEPLSIQVTPQSPPLEGEEGLLPPQLPPPPPAQVRQPSCRRTRLSVSTSRGGNDSTDDDSIARRTRASSGSDSITYEEANIKSTHVNDNQVPAFTFRSSPPLVATTSTAPTLVEKARQREEMRLFNESVDALAERLRPVLEAVKAHKFAGPFLAPVTAAEAPGYFSIITFPIDLRTMTERLRSRYYTHVDLFIADMRRMFHNCRTYNHPDSDLYRHVASLDALFTRKMREAGLWDNPPSPLPPP</sequence>
<dbReference type="CDD" id="cd05509">
    <property type="entry name" value="Bromo_gcn5_like"/>
    <property type="match status" value="1"/>
</dbReference>
<dbReference type="SMART" id="SM00297">
    <property type="entry name" value="BROMO"/>
    <property type="match status" value="1"/>
</dbReference>
<evidence type="ECO:0000256" key="4">
    <source>
        <dbReference type="ARBA" id="ARBA00013184"/>
    </source>
</evidence>
<dbReference type="EMBL" id="LN902841">
    <property type="protein sequence ID" value="CDS41355.1"/>
    <property type="molecule type" value="Genomic_DNA"/>
</dbReference>
<evidence type="ECO:0000313" key="20">
    <source>
        <dbReference type="Proteomes" id="UP000017246"/>
    </source>
</evidence>
<dbReference type="InterPro" id="IPR037800">
    <property type="entry name" value="GCN5"/>
</dbReference>
<dbReference type="SUPFAM" id="SSF47370">
    <property type="entry name" value="Bromodomain"/>
    <property type="match status" value="1"/>
</dbReference>
<keyword evidence="8 15" id="KW-0103">Bromodomain</keyword>
<dbReference type="PROSITE" id="PS51186">
    <property type="entry name" value="GNAT"/>
    <property type="match status" value="1"/>
</dbReference>